<accession>A0ABS3IAN2</accession>
<name>A0ABS3IAN2_9MICO</name>
<dbReference type="Proteomes" id="UP000664617">
    <property type="component" value="Unassembled WGS sequence"/>
</dbReference>
<dbReference type="InterPro" id="IPR008979">
    <property type="entry name" value="Galactose-bd-like_sf"/>
</dbReference>
<protein>
    <submittedName>
        <fullName evidence="2">DUF1963 domain-containing protein</fullName>
    </submittedName>
</protein>
<dbReference type="Gene3D" id="2.30.320.10">
    <property type="entry name" value="YwqG-like"/>
    <property type="match status" value="1"/>
</dbReference>
<reference evidence="2 3" key="1">
    <citation type="submission" date="2021-03" db="EMBL/GenBank/DDBJ databases">
        <authorList>
            <person name="Xin L."/>
        </authorList>
    </citation>
    <scope>NUCLEOTIDE SEQUENCE [LARGE SCALE GENOMIC DNA]</scope>
    <source>
        <strain evidence="2 3">XHU 5031</strain>
    </source>
</reference>
<dbReference type="RefSeq" id="WP_207276037.1">
    <property type="nucleotide sequence ID" value="NZ_JAFMPK010000047.1"/>
</dbReference>
<dbReference type="EMBL" id="JAFMPK010000047">
    <property type="protein sequence ID" value="MBO0610092.1"/>
    <property type="molecule type" value="Genomic_DNA"/>
</dbReference>
<comment type="caution">
    <text evidence="2">The sequence shown here is derived from an EMBL/GenBank/DDBJ whole genome shotgun (WGS) entry which is preliminary data.</text>
</comment>
<dbReference type="Pfam" id="PF17882">
    <property type="entry name" value="SBD"/>
    <property type="match status" value="1"/>
</dbReference>
<gene>
    <name evidence="2" type="ORF">J0911_13750</name>
</gene>
<organism evidence="2 3">
    <name type="scientific">Myceligenerans salitolerans</name>
    <dbReference type="NCBI Taxonomy" id="1230528"/>
    <lineage>
        <taxon>Bacteria</taxon>
        <taxon>Bacillati</taxon>
        <taxon>Actinomycetota</taxon>
        <taxon>Actinomycetes</taxon>
        <taxon>Micrococcales</taxon>
        <taxon>Promicromonosporaceae</taxon>
        <taxon>Myceligenerans</taxon>
    </lineage>
</organism>
<proteinExistence type="predicted"/>
<dbReference type="SUPFAM" id="SSF49785">
    <property type="entry name" value="Galactose-binding domain-like"/>
    <property type="match status" value="1"/>
</dbReference>
<reference evidence="3" key="2">
    <citation type="submission" date="2023-07" db="EMBL/GenBank/DDBJ databases">
        <title>Myceligenerans salitolerans sp. nov., a halotolerant actinomycete isolated from a salt lake in Xinjiang, China.</title>
        <authorList>
            <person name="Guan T."/>
        </authorList>
    </citation>
    <scope>NUCLEOTIDE SEQUENCE [LARGE SCALE GENOMIC DNA]</scope>
    <source>
        <strain evidence="3">XHU 5031</strain>
    </source>
</reference>
<evidence type="ECO:0000313" key="2">
    <source>
        <dbReference type="EMBL" id="MBO0610092.1"/>
    </source>
</evidence>
<feature type="domain" description="OAA-family lectin sugar binding" evidence="1">
    <location>
        <begin position="12"/>
        <end position="74"/>
    </location>
</feature>
<dbReference type="InterPro" id="IPR040964">
    <property type="entry name" value="SBD"/>
</dbReference>
<dbReference type="Pfam" id="PF09234">
    <property type="entry name" value="DUF1963"/>
    <property type="match status" value="1"/>
</dbReference>
<evidence type="ECO:0000259" key="1">
    <source>
        <dbReference type="Pfam" id="PF17882"/>
    </source>
</evidence>
<keyword evidence="3" id="KW-1185">Reference proteome</keyword>
<dbReference type="InterPro" id="IPR015315">
    <property type="entry name" value="DUF1963"/>
</dbReference>
<sequence>MPEFETEMLDGTRWTPAGRLALDIRTDTGGDPAEVAWRSANGAEATIMIDADSGDFRGMRRSAGAVVRPYRGTRALMTSGEDLGAVVLTTSEGEDGTAPRGRLSLLVNDGEGPVERVTWRDRAGTVASVHLAVERPPDMVPVRIRDIVADGEHPGAGEVARNLLESVSSKWLTFSDTATIDLELAHPAPATAYRLTSADDFPDRDPRDWELLGSMDRSAWFTVDVRSAQDFPARHQTREFLAQAAIPYRFYRLDVRRNRGSARETQLQRIELLTTRDPGGTGIPVAATTARGSREYRRAGEVAVNVLDDDHGKWLSWDPAAHNTGRAHLDLELPRPAVVNAYALASANDFVARDPRDWTFEASHDGASWTVLDARAGELFPERHQLRAFTAVNAVAYPRYRLNVTANAGGETAIQLSRVALLRRDPGAGTGLTFSGLIRHDGGPARPYHGWTGSGAGTAGGAPVLTAAVRNSLAPLKALDMLVPAMEFVLRDTGPEVLTTLRELDADGVGRVFDPVEWWWSPRVAAVTADLNPGWSQETAAAGRLTLYGAAPVDVLARFGQVLHAVTRPGVPDTPDTDPSWLLALADDVMRVVRNAQTAGEQVRRRWTPDVLTEIARAGGATRRPPVHDTITALLHEDGRNRAYRRHELLDSAAGTAFLARYADVVAEVVPGLGAGGRRYASMVCGRRPHAHLALIGGLIADPEAAVRAQALTALAWADVPAQVDVLRRHLRTAPTDRLPAIVDRLADIGATAVIEEALQDVDDGRRAELLRRVLDRQTRLRVPEPVPPPVPSVDPDLAADLRASLAAARRKGQDVWPDVRRRLEQVPDVRVLRDVLRDAGKSDADRRIARLLVTLTSGGAGRKNGSALTPEGARRWWPLFAERLDLADEYLDGICEKRDVDDDPVDTAATILTVLEQFPQPPAPLVRRLTSMALGSGRHRLAARRVLADRPGARDSATSALAHGDPVERASAAEWLAGLGEPGVVAPEPGWEFGDGVLPAAVRELPAETLGWLDRFADQARADGVSPEEVDRWLGLARPALRTSADGSGPVMGRLGGPLMLPVDAGATPDGESHLEHQLILTLDLSAIPEGATDLALPRDGQLLLFANAELDTRLRGGARYVPAGVPVEERRQSLPDFDVYGYGTPEKLDARLRATGDLRLVHGVSLPSTPPDDDMLARHPRAETLRDVWSEQTDGGGTWQIGGHAANFDDYGDPVPASARKDAWDGDPGVPDGFSAPEDWVLLAQWAGFPMAIVYWTITRQDLEARRFDRVVVHMHANP</sequence>
<evidence type="ECO:0000313" key="3">
    <source>
        <dbReference type="Proteomes" id="UP000664617"/>
    </source>
</evidence>
<dbReference type="Gene3D" id="2.60.120.260">
    <property type="entry name" value="Galactose-binding domain-like"/>
    <property type="match status" value="2"/>
</dbReference>